<sequence length="264" mass="30340">MFKILLLIISSVSIFADIHYAKVEPYQTITIKSAVSAKVLSVDLESEGEMIGDGEIIHLDDVIDKIDLKNSKDSLGILKSSLEINRDILSSLKKSLKRQKAYYQRINRLTTASTNQKDNAFNSFVSYENQYLSTKDKIGNIKKQILDMEFKINRLKDTIGKKSIKITNQYLYKISVRAGDFVNPSSPLAVVQDQSRGKLTLFLEPNEIKNIYDKKIYIDGEVTDYRIDKIWNSADDKYISLYRAEIYIKSPKNRFSKLMKVELK</sequence>
<protein>
    <recommendedName>
        <fullName evidence="2">HlyD family secretion protein</fullName>
    </recommendedName>
</protein>
<proteinExistence type="predicted"/>
<gene>
    <name evidence="1" type="ORF">MNB_SV-9-1643</name>
</gene>
<dbReference type="EMBL" id="FPHG01000040">
    <property type="protein sequence ID" value="SFV59698.1"/>
    <property type="molecule type" value="Genomic_DNA"/>
</dbReference>
<evidence type="ECO:0008006" key="2">
    <source>
        <dbReference type="Google" id="ProtNLM"/>
    </source>
</evidence>
<accession>A0A1W1C1H7</accession>
<organism evidence="1">
    <name type="scientific">hydrothermal vent metagenome</name>
    <dbReference type="NCBI Taxonomy" id="652676"/>
    <lineage>
        <taxon>unclassified sequences</taxon>
        <taxon>metagenomes</taxon>
        <taxon>ecological metagenomes</taxon>
    </lineage>
</organism>
<dbReference type="AlphaFoldDB" id="A0A1W1C1H7"/>
<name>A0A1W1C1H7_9ZZZZ</name>
<evidence type="ECO:0000313" key="1">
    <source>
        <dbReference type="EMBL" id="SFV59698.1"/>
    </source>
</evidence>
<reference evidence="1" key="1">
    <citation type="submission" date="2016-10" db="EMBL/GenBank/DDBJ databases">
        <authorList>
            <person name="de Groot N.N."/>
        </authorList>
    </citation>
    <scope>NUCLEOTIDE SEQUENCE</scope>
</reference>